<dbReference type="EMBL" id="AB894481">
    <property type="protein sequence ID" value="BAO21135.1"/>
    <property type="molecule type" value="Genomic_DNA"/>
</dbReference>
<proteinExistence type="predicted"/>
<evidence type="ECO:0000313" key="2">
    <source>
        <dbReference type="EMBL" id="BAO21135.1"/>
    </source>
</evidence>
<protein>
    <submittedName>
        <fullName evidence="2">Membrane-bound beta-hydroxylase</fullName>
    </submittedName>
</protein>
<dbReference type="AlphaFoldDB" id="V5YU57"/>
<evidence type="ECO:0000256" key="1">
    <source>
        <dbReference type="SAM" id="MobiDB-lite"/>
    </source>
</evidence>
<feature type="region of interest" description="Disordered" evidence="1">
    <location>
        <begin position="1"/>
        <end position="22"/>
    </location>
</feature>
<sequence>MTIGGGLQTGEDDGGENGGDHQPLQQVVTAAITRLQALAGVAHRVDVFEDAVDAAGAVLIVIRRTGRRHQRSADPVVDRLRPAPFHGPLDVAKQNDARLIGGVLRPVHVGFIEDHRLAVAPAVLLAVHLDEAAIVVGRHQPQVIAHRAGVRIAVFTQMAAGRQLGEHRRLYGWDAVEQFDGFRAQRLRRRVAVAVPLQIKTFPAAFEEGVESGVVVRLRLFDVILQAHGFLADHLPVVGQRLQLREAFFVEIGLFGGQTGEAGHKHVDRPHKGGVIEQLAGKLLFLFAAGVCVEEADDKNADNDRGNHRIHPCWCLLKIRTNYSFVTGKI</sequence>
<accession>V5YU57</accession>
<reference evidence="2" key="1">
    <citation type="submission" date="2013-12" db="EMBL/GenBank/DDBJ databases">
        <title>Genetic environments surrounding aac(6')-Ial.</title>
        <authorList>
            <person name="Tada T."/>
            <person name="Miyoshi-Akiyama T."/>
            <person name="Kirikae T."/>
        </authorList>
    </citation>
    <scope>NUCLEOTIDE SEQUENCE</scope>
    <source>
        <strain evidence="2">IOMTU 115</strain>
    </source>
</reference>
<organism evidence="2">
    <name type="scientific">Serratia marcescens</name>
    <dbReference type="NCBI Taxonomy" id="615"/>
    <lineage>
        <taxon>Bacteria</taxon>
        <taxon>Pseudomonadati</taxon>
        <taxon>Pseudomonadota</taxon>
        <taxon>Gammaproteobacteria</taxon>
        <taxon>Enterobacterales</taxon>
        <taxon>Yersiniaceae</taxon>
        <taxon>Serratia</taxon>
    </lineage>
</organism>
<name>V5YU57_SERMA</name>